<dbReference type="KEGG" id="bsen:DP114_03140"/>
<feature type="domain" description="PIN" evidence="9">
    <location>
        <begin position="2"/>
        <end position="123"/>
    </location>
</feature>
<dbReference type="GO" id="GO:0000287">
    <property type="term" value="F:magnesium ion binding"/>
    <property type="evidence" value="ECO:0007669"/>
    <property type="project" value="UniProtKB-UniRule"/>
</dbReference>
<dbReference type="AlphaFoldDB" id="A0A856MAH4"/>
<keyword evidence="2 8" id="KW-1277">Toxin-antitoxin system</keyword>
<dbReference type="GO" id="GO:0090729">
    <property type="term" value="F:toxin activity"/>
    <property type="evidence" value="ECO:0007669"/>
    <property type="project" value="UniProtKB-KW"/>
</dbReference>
<dbReference type="InterPro" id="IPR022907">
    <property type="entry name" value="VapC_family"/>
</dbReference>
<dbReference type="CDD" id="cd18745">
    <property type="entry name" value="PIN_VapC4-5_FitB-like"/>
    <property type="match status" value="1"/>
</dbReference>
<dbReference type="Pfam" id="PF01850">
    <property type="entry name" value="PIN"/>
    <property type="match status" value="1"/>
</dbReference>
<organism evidence="10 11">
    <name type="scientific">Brasilonema sennae CENA114</name>
    <dbReference type="NCBI Taxonomy" id="415709"/>
    <lineage>
        <taxon>Bacteria</taxon>
        <taxon>Bacillati</taxon>
        <taxon>Cyanobacteriota</taxon>
        <taxon>Cyanophyceae</taxon>
        <taxon>Nostocales</taxon>
        <taxon>Scytonemataceae</taxon>
        <taxon>Brasilonema</taxon>
        <taxon>Bromeliae group (in: Brasilonema)</taxon>
    </lineage>
</organism>
<dbReference type="GO" id="GO:0016787">
    <property type="term" value="F:hydrolase activity"/>
    <property type="evidence" value="ECO:0007669"/>
    <property type="project" value="UniProtKB-KW"/>
</dbReference>
<evidence type="ECO:0000256" key="7">
    <source>
        <dbReference type="ARBA" id="ARBA00038093"/>
    </source>
</evidence>
<evidence type="ECO:0000256" key="5">
    <source>
        <dbReference type="ARBA" id="ARBA00022801"/>
    </source>
</evidence>
<dbReference type="PANTHER" id="PTHR33653:SF1">
    <property type="entry name" value="RIBONUCLEASE VAPC2"/>
    <property type="match status" value="1"/>
</dbReference>
<evidence type="ECO:0000313" key="11">
    <source>
        <dbReference type="Proteomes" id="UP000503129"/>
    </source>
</evidence>
<dbReference type="Gene3D" id="3.40.50.1010">
    <property type="entry name" value="5'-nuclease"/>
    <property type="match status" value="1"/>
</dbReference>
<evidence type="ECO:0000256" key="8">
    <source>
        <dbReference type="HAMAP-Rule" id="MF_00265"/>
    </source>
</evidence>
<feature type="binding site" evidence="8">
    <location>
        <position position="96"/>
    </location>
    <ligand>
        <name>Mg(2+)</name>
        <dbReference type="ChEBI" id="CHEBI:18420"/>
    </ligand>
</feature>
<evidence type="ECO:0000259" key="9">
    <source>
        <dbReference type="Pfam" id="PF01850"/>
    </source>
</evidence>
<evidence type="ECO:0000256" key="4">
    <source>
        <dbReference type="ARBA" id="ARBA00022723"/>
    </source>
</evidence>
<protein>
    <recommendedName>
        <fullName evidence="8">Ribonuclease VapC</fullName>
        <shortName evidence="8">RNase VapC</shortName>
        <ecNumber evidence="8">3.1.-.-</ecNumber>
    </recommendedName>
    <alternativeName>
        <fullName evidence="8">Toxin VapC</fullName>
    </alternativeName>
</protein>
<keyword evidence="8" id="KW-0800">Toxin</keyword>
<comment type="similarity">
    <text evidence="7 8">Belongs to the PINc/VapC protein family.</text>
</comment>
<dbReference type="RefSeq" id="WP_169267131.1">
    <property type="nucleotide sequence ID" value="NZ_CAWOXK010000001.1"/>
</dbReference>
<keyword evidence="3 8" id="KW-0540">Nuclease</keyword>
<feature type="binding site" evidence="8">
    <location>
        <position position="5"/>
    </location>
    <ligand>
        <name>Mg(2+)</name>
        <dbReference type="ChEBI" id="CHEBI:18420"/>
    </ligand>
</feature>
<evidence type="ECO:0000256" key="1">
    <source>
        <dbReference type="ARBA" id="ARBA00001946"/>
    </source>
</evidence>
<keyword evidence="4 8" id="KW-0479">Metal-binding</keyword>
<proteinExistence type="inferred from homology"/>
<evidence type="ECO:0000313" key="10">
    <source>
        <dbReference type="EMBL" id="QDL07039.1"/>
    </source>
</evidence>
<evidence type="ECO:0000256" key="2">
    <source>
        <dbReference type="ARBA" id="ARBA00022649"/>
    </source>
</evidence>
<dbReference type="InterPro" id="IPR029060">
    <property type="entry name" value="PIN-like_dom_sf"/>
</dbReference>
<keyword evidence="5 8" id="KW-0378">Hydrolase</keyword>
<dbReference type="InterPro" id="IPR050556">
    <property type="entry name" value="Type_II_TA_system_RNase"/>
</dbReference>
<dbReference type="PANTHER" id="PTHR33653">
    <property type="entry name" value="RIBONUCLEASE VAPC2"/>
    <property type="match status" value="1"/>
</dbReference>
<keyword evidence="6 8" id="KW-0460">Magnesium</keyword>
<dbReference type="GO" id="GO:0004540">
    <property type="term" value="F:RNA nuclease activity"/>
    <property type="evidence" value="ECO:0007669"/>
    <property type="project" value="InterPro"/>
</dbReference>
<dbReference type="HAMAP" id="MF_00265">
    <property type="entry name" value="VapC_Nob1"/>
    <property type="match status" value="1"/>
</dbReference>
<evidence type="ECO:0000256" key="3">
    <source>
        <dbReference type="ARBA" id="ARBA00022722"/>
    </source>
</evidence>
<accession>A0A856MAH4</accession>
<sequence>MYVLDTNTLIYYFKGQGQVAQNLANVSPQEIVISTIVFFELQVGIAKSNSPAKRTQQLQQLLSRVNLVSFEQAHALAAATIRAQLEQQGTPIGSLDILIAGTAIALQATLVTHNVNEFSRVAGLVLADWYL</sequence>
<evidence type="ECO:0000256" key="6">
    <source>
        <dbReference type="ARBA" id="ARBA00022842"/>
    </source>
</evidence>
<dbReference type="EMBL" id="CP030118">
    <property type="protein sequence ID" value="QDL07039.1"/>
    <property type="molecule type" value="Genomic_DNA"/>
</dbReference>
<name>A0A856MAH4_9CYAN</name>
<gene>
    <name evidence="8" type="primary">vapC</name>
    <name evidence="10" type="ORF">DP114_03140</name>
</gene>
<dbReference type="Proteomes" id="UP000503129">
    <property type="component" value="Chromosome"/>
</dbReference>
<reference evidence="10 11" key="1">
    <citation type="submission" date="2018-06" db="EMBL/GenBank/DDBJ databases">
        <title>Comparative genomics of Brasilonema spp. strains.</title>
        <authorList>
            <person name="Alvarenga D.O."/>
            <person name="Fiore M.F."/>
            <person name="Varani A.M."/>
        </authorList>
    </citation>
    <scope>NUCLEOTIDE SEQUENCE [LARGE SCALE GENOMIC DNA]</scope>
    <source>
        <strain evidence="10 11">CENA114</strain>
    </source>
</reference>
<keyword evidence="11" id="KW-1185">Reference proteome</keyword>
<dbReference type="InterPro" id="IPR002716">
    <property type="entry name" value="PIN_dom"/>
</dbReference>
<comment type="function">
    <text evidence="8">Toxic component of a toxin-antitoxin (TA) system. An RNase.</text>
</comment>
<comment type="cofactor">
    <cofactor evidence="1 8">
        <name>Mg(2+)</name>
        <dbReference type="ChEBI" id="CHEBI:18420"/>
    </cofactor>
</comment>
<dbReference type="EC" id="3.1.-.-" evidence="8"/>
<dbReference type="SUPFAM" id="SSF88723">
    <property type="entry name" value="PIN domain-like"/>
    <property type="match status" value="1"/>
</dbReference>